<keyword evidence="3" id="KW-1185">Reference proteome</keyword>
<sequence>MDSPMLFWLCFYGFFLMLSAYVGYRKNNTVAGVLLGYVLGPIGLLLMFLSADRRCAHCPHCGIKVDFKAYFCPHCRQKCYKQLLKDKPRVREAL</sequence>
<reference evidence="2 3" key="1">
    <citation type="submission" date="2020-04" db="EMBL/GenBank/DDBJ databases">
        <title>Vibrio sp. SM6, a novel species isolated from seawater.</title>
        <authorList>
            <person name="Wang X."/>
        </authorList>
    </citation>
    <scope>NUCLEOTIDE SEQUENCE [LARGE SCALE GENOMIC DNA]</scope>
    <source>
        <strain evidence="2 3">SM6</strain>
    </source>
</reference>
<dbReference type="AlphaFoldDB" id="A0A7X8TPV7"/>
<evidence type="ECO:0000313" key="2">
    <source>
        <dbReference type="EMBL" id="NLS12028.1"/>
    </source>
</evidence>
<evidence type="ECO:0000313" key="3">
    <source>
        <dbReference type="Proteomes" id="UP000535589"/>
    </source>
</evidence>
<feature type="transmembrane region" description="Helical" evidence="1">
    <location>
        <begin position="31"/>
        <end position="51"/>
    </location>
</feature>
<name>A0A7X8TPV7_9VIBR</name>
<dbReference type="EMBL" id="JABAIK010000003">
    <property type="protein sequence ID" value="NLS12028.1"/>
    <property type="molecule type" value="Genomic_DNA"/>
</dbReference>
<keyword evidence="1" id="KW-1133">Transmembrane helix</keyword>
<dbReference type="RefSeq" id="WP_168835142.1">
    <property type="nucleotide sequence ID" value="NZ_JABAIK010000003.1"/>
</dbReference>
<comment type="caution">
    <text evidence="2">The sequence shown here is derived from an EMBL/GenBank/DDBJ whole genome shotgun (WGS) entry which is preliminary data.</text>
</comment>
<protein>
    <recommendedName>
        <fullName evidence="4">Zinc ribbon domain-containing protein</fullName>
    </recommendedName>
</protein>
<proteinExistence type="predicted"/>
<keyword evidence="1" id="KW-0812">Transmembrane</keyword>
<dbReference type="Proteomes" id="UP000535589">
    <property type="component" value="Unassembled WGS sequence"/>
</dbReference>
<organism evidence="2 3">
    <name type="scientific">Vibrio agarilyticus</name>
    <dbReference type="NCBI Taxonomy" id="2726741"/>
    <lineage>
        <taxon>Bacteria</taxon>
        <taxon>Pseudomonadati</taxon>
        <taxon>Pseudomonadota</taxon>
        <taxon>Gammaproteobacteria</taxon>
        <taxon>Vibrionales</taxon>
        <taxon>Vibrionaceae</taxon>
        <taxon>Vibrio</taxon>
    </lineage>
</organism>
<feature type="transmembrane region" description="Helical" evidence="1">
    <location>
        <begin position="6"/>
        <end position="24"/>
    </location>
</feature>
<keyword evidence="1" id="KW-0472">Membrane</keyword>
<evidence type="ECO:0008006" key="4">
    <source>
        <dbReference type="Google" id="ProtNLM"/>
    </source>
</evidence>
<evidence type="ECO:0000256" key="1">
    <source>
        <dbReference type="SAM" id="Phobius"/>
    </source>
</evidence>
<gene>
    <name evidence="2" type="ORF">HGP28_03865</name>
</gene>
<accession>A0A7X8TPV7</accession>